<comment type="caution">
    <text evidence="1">The sequence shown here is derived from an EMBL/GenBank/DDBJ whole genome shotgun (WGS) entry which is preliminary data.</text>
</comment>
<keyword evidence="2" id="KW-1185">Reference proteome</keyword>
<gene>
    <name evidence="1" type="ORF">SEMRO_70_G039150.1</name>
</gene>
<dbReference type="OrthoDB" id="42858at2759"/>
<organism evidence="1 2">
    <name type="scientific">Seminavis robusta</name>
    <dbReference type="NCBI Taxonomy" id="568900"/>
    <lineage>
        <taxon>Eukaryota</taxon>
        <taxon>Sar</taxon>
        <taxon>Stramenopiles</taxon>
        <taxon>Ochrophyta</taxon>
        <taxon>Bacillariophyta</taxon>
        <taxon>Bacillariophyceae</taxon>
        <taxon>Bacillariophycidae</taxon>
        <taxon>Naviculales</taxon>
        <taxon>Naviculaceae</taxon>
        <taxon>Seminavis</taxon>
    </lineage>
</organism>
<dbReference type="Proteomes" id="UP001153069">
    <property type="component" value="Unassembled WGS sequence"/>
</dbReference>
<evidence type="ECO:0000313" key="2">
    <source>
        <dbReference type="Proteomes" id="UP001153069"/>
    </source>
</evidence>
<name>A0A9N8H3W4_9STRA</name>
<accession>A0A9N8H3W4</accession>
<proteinExistence type="predicted"/>
<evidence type="ECO:0000313" key="1">
    <source>
        <dbReference type="EMBL" id="CAB9499871.1"/>
    </source>
</evidence>
<protein>
    <submittedName>
        <fullName evidence="1">Uncharacterized protein</fullName>
    </submittedName>
</protein>
<reference evidence="1" key="1">
    <citation type="submission" date="2020-06" db="EMBL/GenBank/DDBJ databases">
        <authorList>
            <consortium name="Plant Systems Biology data submission"/>
        </authorList>
    </citation>
    <scope>NUCLEOTIDE SEQUENCE</scope>
    <source>
        <strain evidence="1">D6</strain>
    </source>
</reference>
<dbReference type="AlphaFoldDB" id="A0A9N8H3W4"/>
<sequence length="174" mass="18843">MGAIALLGASGVSGFAVNPKLQARSSKSTKLFGIRCENKYYQLEELEDKDNCTTELFLTEDGQVEVGKTDGPVWTGAIGRWAVIPGSNNFKMGITRRYSGGQGNTDMGEFSYELHRTFTGEMTSVGDSVGITGVMTSHDAYGNDSIEVGFFNMIDGTDVRMDRRPDARTGVSQS</sequence>
<dbReference type="EMBL" id="CAICTM010000069">
    <property type="protein sequence ID" value="CAB9499871.1"/>
    <property type="molecule type" value="Genomic_DNA"/>
</dbReference>